<dbReference type="KEGG" id="fsl:EJO69_05320"/>
<keyword evidence="10" id="KW-0479">Metal-binding</keyword>
<name>A0A3S8ZC48_9ACTO</name>
<dbReference type="Proteomes" id="UP000270021">
    <property type="component" value="Chromosome"/>
</dbReference>
<dbReference type="GO" id="GO:0005886">
    <property type="term" value="C:plasma membrane"/>
    <property type="evidence" value="ECO:0007669"/>
    <property type="project" value="UniProtKB-SubCell"/>
</dbReference>
<feature type="transmembrane region" description="Helical" evidence="10">
    <location>
        <begin position="114"/>
        <end position="137"/>
    </location>
</feature>
<feature type="binding site" evidence="10">
    <location>
        <position position="89"/>
    </location>
    <ligand>
        <name>Na(+)</name>
        <dbReference type="ChEBI" id="CHEBI:29101"/>
        <note>structural</note>
    </ligand>
</feature>
<keyword evidence="10" id="KW-0915">Sodium</keyword>
<dbReference type="PANTHER" id="PTHR28259:SF1">
    <property type="entry name" value="FLUORIDE EXPORT PROTEIN 1-RELATED"/>
    <property type="match status" value="1"/>
</dbReference>
<comment type="similarity">
    <text evidence="7 10">Belongs to the fluoride channel Fluc/FEX (TC 1.A.43) family.</text>
</comment>
<accession>A0A3S8ZC48</accession>
<evidence type="ECO:0000256" key="10">
    <source>
        <dbReference type="HAMAP-Rule" id="MF_00454"/>
    </source>
</evidence>
<reference evidence="11 12" key="1">
    <citation type="submission" date="2018-12" db="EMBL/GenBank/DDBJ databases">
        <title>Complete genome sequence of Flaviflexus salsibiostraticola KCTC 33148.</title>
        <authorList>
            <person name="Bae J.-W."/>
        </authorList>
    </citation>
    <scope>NUCLEOTIDE SEQUENCE [LARGE SCALE GENOMIC DNA]</scope>
    <source>
        <strain evidence="11 12">KCTC 33148</strain>
    </source>
</reference>
<dbReference type="OrthoDB" id="4408652at2"/>
<keyword evidence="3 10" id="KW-0812">Transmembrane</keyword>
<comment type="catalytic activity">
    <reaction evidence="8">
        <text>fluoride(in) = fluoride(out)</text>
        <dbReference type="Rhea" id="RHEA:76159"/>
        <dbReference type="ChEBI" id="CHEBI:17051"/>
    </reaction>
    <physiologicalReaction direction="left-to-right" evidence="8">
        <dbReference type="Rhea" id="RHEA:76160"/>
    </physiologicalReaction>
</comment>
<dbReference type="GO" id="GO:0046872">
    <property type="term" value="F:metal ion binding"/>
    <property type="evidence" value="ECO:0007669"/>
    <property type="project" value="UniProtKB-KW"/>
</dbReference>
<gene>
    <name evidence="10" type="primary">fluC</name>
    <name evidence="10" type="synonym">crcB</name>
    <name evidence="11" type="ORF">EJO69_05320</name>
</gene>
<dbReference type="AlphaFoldDB" id="A0A3S8ZC48"/>
<keyword evidence="2 10" id="KW-1003">Cell membrane</keyword>
<feature type="transmembrane region" description="Helical" evidence="10">
    <location>
        <begin position="46"/>
        <end position="67"/>
    </location>
</feature>
<protein>
    <recommendedName>
        <fullName evidence="10">Fluoride-specific ion channel FluC</fullName>
    </recommendedName>
</protein>
<feature type="binding site" evidence="10">
    <location>
        <position position="92"/>
    </location>
    <ligand>
        <name>Na(+)</name>
        <dbReference type="ChEBI" id="CHEBI:29101"/>
        <note>structural</note>
    </ligand>
</feature>
<evidence type="ECO:0000256" key="3">
    <source>
        <dbReference type="ARBA" id="ARBA00022692"/>
    </source>
</evidence>
<comment type="function">
    <text evidence="9 10">Fluoride-specific ion channel. Important for reducing fluoride concentration in the cell, thus reducing its toxicity.</text>
</comment>
<evidence type="ECO:0000256" key="1">
    <source>
        <dbReference type="ARBA" id="ARBA00004651"/>
    </source>
</evidence>
<dbReference type="Pfam" id="PF02537">
    <property type="entry name" value="CRCB"/>
    <property type="match status" value="1"/>
</dbReference>
<evidence type="ECO:0000256" key="8">
    <source>
        <dbReference type="ARBA" id="ARBA00035585"/>
    </source>
</evidence>
<comment type="subcellular location">
    <subcellularLocation>
        <location evidence="1 10">Cell membrane</location>
        <topology evidence="1 10">Multi-pass membrane protein</topology>
    </subcellularLocation>
</comment>
<evidence type="ECO:0000256" key="2">
    <source>
        <dbReference type="ARBA" id="ARBA00022475"/>
    </source>
</evidence>
<organism evidence="11 12">
    <name type="scientific">Flaviflexus salsibiostraticola</name>
    <dbReference type="NCBI Taxonomy" id="1282737"/>
    <lineage>
        <taxon>Bacteria</taxon>
        <taxon>Bacillati</taxon>
        <taxon>Actinomycetota</taxon>
        <taxon>Actinomycetes</taxon>
        <taxon>Actinomycetales</taxon>
        <taxon>Actinomycetaceae</taxon>
        <taxon>Flaviflexus</taxon>
    </lineage>
</organism>
<dbReference type="InterPro" id="IPR003691">
    <property type="entry name" value="FluC"/>
</dbReference>
<evidence type="ECO:0000313" key="12">
    <source>
        <dbReference type="Proteomes" id="UP000270021"/>
    </source>
</evidence>
<evidence type="ECO:0000313" key="11">
    <source>
        <dbReference type="EMBL" id="AZN31068.1"/>
    </source>
</evidence>
<dbReference type="GO" id="GO:0062054">
    <property type="term" value="F:fluoride channel activity"/>
    <property type="evidence" value="ECO:0007669"/>
    <property type="project" value="UniProtKB-UniRule"/>
</dbReference>
<sequence>MFEDATKRPVHLRARFILLVFLGGALGTAARYGLGFLLPVDAGIPWSILVANLAGSFLLGMLLESLIRRGPDVGLRRAIRLFVGTGFLGGFTTYSALAADTASLMGDDGVGLGLLYATGSVLLGIAAAGIGIAVASLTRRARR</sequence>
<evidence type="ECO:0000256" key="6">
    <source>
        <dbReference type="ARBA" id="ARBA00023303"/>
    </source>
</evidence>
<keyword evidence="12" id="KW-1185">Reference proteome</keyword>
<keyword evidence="10" id="KW-0406">Ion transport</keyword>
<dbReference type="EMBL" id="CP034438">
    <property type="protein sequence ID" value="AZN31068.1"/>
    <property type="molecule type" value="Genomic_DNA"/>
</dbReference>
<evidence type="ECO:0000256" key="5">
    <source>
        <dbReference type="ARBA" id="ARBA00023136"/>
    </source>
</evidence>
<keyword evidence="5 10" id="KW-0472">Membrane</keyword>
<proteinExistence type="inferred from homology"/>
<evidence type="ECO:0000256" key="9">
    <source>
        <dbReference type="ARBA" id="ARBA00049940"/>
    </source>
</evidence>
<feature type="transmembrane region" description="Helical" evidence="10">
    <location>
        <begin position="79"/>
        <end position="99"/>
    </location>
</feature>
<comment type="activity regulation">
    <text evidence="10">Na(+) is not transported, but it plays an essential structural role and its presence is essential for fluoride channel function.</text>
</comment>
<dbReference type="HAMAP" id="MF_00454">
    <property type="entry name" value="FluC"/>
    <property type="match status" value="1"/>
</dbReference>
<evidence type="ECO:0000256" key="4">
    <source>
        <dbReference type="ARBA" id="ARBA00022989"/>
    </source>
</evidence>
<keyword evidence="6 10" id="KW-0407">Ion channel</keyword>
<dbReference type="GO" id="GO:0140114">
    <property type="term" value="P:cellular detoxification of fluoride"/>
    <property type="evidence" value="ECO:0007669"/>
    <property type="project" value="UniProtKB-UniRule"/>
</dbReference>
<feature type="transmembrane region" description="Helical" evidence="10">
    <location>
        <begin position="12"/>
        <end position="34"/>
    </location>
</feature>
<keyword evidence="4 10" id="KW-1133">Transmembrane helix</keyword>
<evidence type="ECO:0000256" key="7">
    <source>
        <dbReference type="ARBA" id="ARBA00035120"/>
    </source>
</evidence>
<keyword evidence="10" id="KW-0813">Transport</keyword>
<dbReference type="PANTHER" id="PTHR28259">
    <property type="entry name" value="FLUORIDE EXPORT PROTEIN 1-RELATED"/>
    <property type="match status" value="1"/>
</dbReference>